<organism evidence="1 2">
    <name type="scientific">Jiangella rhizosphaerae</name>
    <dbReference type="NCBI Taxonomy" id="2293569"/>
    <lineage>
        <taxon>Bacteria</taxon>
        <taxon>Bacillati</taxon>
        <taxon>Actinomycetota</taxon>
        <taxon>Actinomycetes</taxon>
        <taxon>Jiangellales</taxon>
        <taxon>Jiangellaceae</taxon>
        <taxon>Jiangella</taxon>
    </lineage>
</organism>
<accession>A0A418KKU8</accession>
<reference evidence="1 2" key="1">
    <citation type="submission" date="2018-09" db="EMBL/GenBank/DDBJ databases">
        <title>Isolation, diversity and antifungal activity of actinobacteria from wheat.</title>
        <authorList>
            <person name="Han C."/>
        </authorList>
    </citation>
    <scope>NUCLEOTIDE SEQUENCE [LARGE SCALE GENOMIC DNA]</scope>
    <source>
        <strain evidence="1 2">NEAU-YY265</strain>
    </source>
</reference>
<dbReference type="Proteomes" id="UP000284057">
    <property type="component" value="Unassembled WGS sequence"/>
</dbReference>
<protein>
    <submittedName>
        <fullName evidence="1">Uncharacterized protein</fullName>
    </submittedName>
</protein>
<evidence type="ECO:0000313" key="2">
    <source>
        <dbReference type="Proteomes" id="UP000284057"/>
    </source>
</evidence>
<dbReference type="RefSeq" id="WP_119661910.1">
    <property type="nucleotide sequence ID" value="NZ_QUAL01000190.1"/>
</dbReference>
<gene>
    <name evidence="1" type="ORF">DY240_21585</name>
</gene>
<proteinExistence type="predicted"/>
<evidence type="ECO:0000313" key="1">
    <source>
        <dbReference type="EMBL" id="RIQ18220.1"/>
    </source>
</evidence>
<comment type="caution">
    <text evidence="1">The sequence shown here is derived from an EMBL/GenBank/DDBJ whole genome shotgun (WGS) entry which is preliminary data.</text>
</comment>
<name>A0A418KKU8_9ACTN</name>
<keyword evidence="2" id="KW-1185">Reference proteome</keyword>
<sequence>MTTAPVAATYATADGAARFLVARQLTIDPSMTCREIASMLLQEPGLPTGGIDLAFGGLMVGLPSADDDVWSPTRKSLTATVTVEGRFDWRPPHLDTTFGELEGTADAGFCPRPEAGLTLILTGPFGGGGAVDWPQLIDLLQTAHDYLYTCLDEAVTFVGGAVLVRQHAQRALSAIGNGLRAVRVLYDRGALPDPDTLDIFLDRSPHLDAVPLSIHLDDD</sequence>
<dbReference type="EMBL" id="QUAL01000190">
    <property type="protein sequence ID" value="RIQ18220.1"/>
    <property type="molecule type" value="Genomic_DNA"/>
</dbReference>
<dbReference type="AlphaFoldDB" id="A0A418KKU8"/>